<feature type="domain" description="Amidase" evidence="3">
    <location>
        <begin position="184"/>
        <end position="320"/>
    </location>
</feature>
<dbReference type="PROSITE" id="PS00571">
    <property type="entry name" value="AMIDASES"/>
    <property type="match status" value="1"/>
</dbReference>
<dbReference type="InterPro" id="IPR052096">
    <property type="entry name" value="Endocannabinoid_amidase"/>
</dbReference>
<dbReference type="SUPFAM" id="SSF75304">
    <property type="entry name" value="Amidase signature (AS) enzymes"/>
    <property type="match status" value="1"/>
</dbReference>
<comment type="similarity">
    <text evidence="1">Belongs to the amidase family.</text>
</comment>
<name>L0P926_PNEJI</name>
<dbReference type="PANTHER" id="PTHR45847:SF6">
    <property type="entry name" value="FATTY ACID AMIDE HYDROLASE"/>
    <property type="match status" value="1"/>
</dbReference>
<dbReference type="EMBL" id="CAKM01000014">
    <property type="protein sequence ID" value="CCJ28140.1"/>
    <property type="molecule type" value="Genomic_DNA"/>
</dbReference>
<sequence length="344" mass="38279">MIAKKIARKEPRWTATNVVKAYIRSAIRSNEKNNFMTEVFFVEAIEQAALLDEELACGKPPRGPLHGVPVSFKDTYNISGYDSSLGMSMFVSKPSLEDSALVKMIKDMGAVILFKTNVPQTLFAFECSNPIFGRTFNPFSATYTCGGSSGGEAVSLASNSSALGFGSDIGGSLRIPAHYCGVRVVTGPMARSVLDLKFITKAILSSEPESYDFSCIPLSWRESLRSTNFKVFGYYFEDEFTLTSPACRRAVRMVIDSLKAFGHKVVEIRPPSSFDAVEIFIGLTSSDGYKRVYDFVKKDPMEKNIWLPMLASWIPYFLKRAIGYIVENIIFKPFDDPTQSLCFK</sequence>
<dbReference type="InterPro" id="IPR036928">
    <property type="entry name" value="AS_sf"/>
</dbReference>
<evidence type="ECO:0000259" key="3">
    <source>
        <dbReference type="Pfam" id="PF01425"/>
    </source>
</evidence>
<gene>
    <name evidence="4" type="ORF">PNEJI1_003235</name>
</gene>
<feature type="domain" description="Amidase" evidence="3">
    <location>
        <begin position="18"/>
        <end position="182"/>
    </location>
</feature>
<organism evidence="5">
    <name type="scientific">Pneumocystis jirovecii</name>
    <name type="common">Human pneumocystis pneumonia agent</name>
    <dbReference type="NCBI Taxonomy" id="42068"/>
    <lineage>
        <taxon>Eukaryota</taxon>
        <taxon>Fungi</taxon>
        <taxon>Dikarya</taxon>
        <taxon>Ascomycota</taxon>
        <taxon>Taphrinomycotina</taxon>
        <taxon>Pneumocystomycetes</taxon>
        <taxon>Pneumocystaceae</taxon>
        <taxon>Pneumocystis</taxon>
    </lineage>
</organism>
<evidence type="ECO:0000256" key="1">
    <source>
        <dbReference type="ARBA" id="ARBA00009199"/>
    </source>
</evidence>
<protein>
    <recommendedName>
        <fullName evidence="3">Amidase domain-containing protein</fullName>
    </recommendedName>
</protein>
<dbReference type="VEuPathDB" id="FungiDB:PNEJI1_003235"/>
<dbReference type="InParanoid" id="L0P926"/>
<evidence type="ECO:0000313" key="4">
    <source>
        <dbReference type="EMBL" id="CCJ28140.1"/>
    </source>
</evidence>
<evidence type="ECO:0000313" key="5">
    <source>
        <dbReference type="Proteomes" id="UP000010422"/>
    </source>
</evidence>
<dbReference type="InterPro" id="IPR020556">
    <property type="entry name" value="Amidase_CS"/>
</dbReference>
<accession>L0P926</accession>
<dbReference type="PANTHER" id="PTHR45847">
    <property type="entry name" value="FATTY ACID AMIDE HYDROLASE"/>
    <property type="match status" value="1"/>
</dbReference>
<keyword evidence="2" id="KW-0378">Hydrolase</keyword>
<reference evidence="4 5" key="1">
    <citation type="journal article" date="2012" name="MBio">
        <title>De novo assembly of the Pneumocystis jirovecii genome from a single bronchoalveolar lavage fluid specimen from a patient.</title>
        <authorList>
            <person name="Cisse O.H."/>
            <person name="Pagni M."/>
            <person name="Hauser P.M."/>
        </authorList>
    </citation>
    <scope>NUCLEOTIDE SEQUENCE [LARGE SCALE GENOMIC DNA]</scope>
    <source>
        <strain evidence="4 5">SE8</strain>
    </source>
</reference>
<feature type="non-terminal residue" evidence="4">
    <location>
        <position position="344"/>
    </location>
</feature>
<dbReference type="GO" id="GO:0017064">
    <property type="term" value="F:fatty acid amide hydrolase activity"/>
    <property type="evidence" value="ECO:0007669"/>
    <property type="project" value="TreeGrafter"/>
</dbReference>
<comment type="caution">
    <text evidence="4">The sequence shown here is derived from an EMBL/GenBank/DDBJ whole genome shotgun (WGS) entry which is preliminary data.</text>
</comment>
<dbReference type="GO" id="GO:0004040">
    <property type="term" value="F:amidase activity"/>
    <property type="evidence" value="ECO:0007669"/>
    <property type="project" value="TreeGrafter"/>
</dbReference>
<dbReference type="Pfam" id="PF01425">
    <property type="entry name" value="Amidase"/>
    <property type="match status" value="2"/>
</dbReference>
<dbReference type="Proteomes" id="UP000010422">
    <property type="component" value="Unassembled WGS sequence"/>
</dbReference>
<dbReference type="Gene3D" id="3.90.1300.10">
    <property type="entry name" value="Amidase signature (AS) domain"/>
    <property type="match status" value="2"/>
</dbReference>
<dbReference type="FunCoup" id="L0P926">
    <property type="interactions" value="24"/>
</dbReference>
<dbReference type="InterPro" id="IPR023631">
    <property type="entry name" value="Amidase_dom"/>
</dbReference>
<dbReference type="AlphaFoldDB" id="L0P926"/>
<proteinExistence type="inferred from homology"/>
<evidence type="ECO:0000256" key="2">
    <source>
        <dbReference type="ARBA" id="ARBA00022801"/>
    </source>
</evidence>
<dbReference type="GO" id="GO:0009062">
    <property type="term" value="P:fatty acid catabolic process"/>
    <property type="evidence" value="ECO:0007669"/>
    <property type="project" value="TreeGrafter"/>
</dbReference>
<dbReference type="STRING" id="1209962.L0P926"/>